<name>A0A7X2XER2_9FIRM</name>
<dbReference type="EMBL" id="WNBM01000001">
    <property type="protein sequence ID" value="MTT75381.1"/>
    <property type="molecule type" value="Genomic_DNA"/>
</dbReference>
<evidence type="ECO:0000313" key="3">
    <source>
        <dbReference type="EMBL" id="MTU03514.1"/>
    </source>
</evidence>
<evidence type="ECO:0000259" key="1">
    <source>
        <dbReference type="Pfam" id="PF00534"/>
    </source>
</evidence>
<keyword evidence="4" id="KW-1185">Reference proteome</keyword>
<dbReference type="SUPFAM" id="SSF53756">
    <property type="entry name" value="UDP-Glycosyltransferase/glycogen phosphorylase"/>
    <property type="match status" value="1"/>
</dbReference>
<evidence type="ECO:0000313" key="5">
    <source>
        <dbReference type="Proteomes" id="UP000484547"/>
    </source>
</evidence>
<dbReference type="GO" id="GO:0016757">
    <property type="term" value="F:glycosyltransferase activity"/>
    <property type="evidence" value="ECO:0007669"/>
    <property type="project" value="InterPro"/>
</dbReference>
<dbReference type="Proteomes" id="UP000443070">
    <property type="component" value="Unassembled WGS sequence"/>
</dbReference>
<evidence type="ECO:0000313" key="4">
    <source>
        <dbReference type="Proteomes" id="UP000443070"/>
    </source>
</evidence>
<dbReference type="Pfam" id="PF00534">
    <property type="entry name" value="Glycos_transf_1"/>
    <property type="match status" value="1"/>
</dbReference>
<gene>
    <name evidence="2" type="ORF">GMD11_03725</name>
    <name evidence="3" type="ORF">GMD18_03730</name>
</gene>
<dbReference type="Proteomes" id="UP000484547">
    <property type="component" value="Unassembled WGS sequence"/>
</dbReference>
<sequence length="389" mass="46064">MKNIKVAFILEFSDGWIGGINYYKNLLDIIIENSDLNITPVLVVPSDFEDNIIEIFSGINILKTKVLKKWSFFWLMNKFFIKIFHKGYWLESLLVKNKIDVVSHVGYDLCLEKVIQMPWIPDFQHKRLPYMFSKKELENRDKNFYEMSKNGKFVILSSNDAKKDFEACFPQFINKAKVLQFVVPFENIQYDRKLLREKYGINGDFFFIPNQFWKHKNHRVVVEALALLRKLNIIVVCSGNTEDYRNRSYFYELMEYVKKERLEENFMVLGVIPYTDVKALMLECKALINPSLFEGWSTVVEEAKSIGKRIILSDLDVHKEQNPIGAIYFNRFDRKELASIMKKVWFEEDSVYMNLMGLAQESLIKRKRDEALMYRTILEDCLGTKELER</sequence>
<dbReference type="InterPro" id="IPR001296">
    <property type="entry name" value="Glyco_trans_1"/>
</dbReference>
<organism evidence="2 5">
    <name type="scientific">Phascolarctobacterium faecium</name>
    <dbReference type="NCBI Taxonomy" id="33025"/>
    <lineage>
        <taxon>Bacteria</taxon>
        <taxon>Bacillati</taxon>
        <taxon>Bacillota</taxon>
        <taxon>Negativicutes</taxon>
        <taxon>Acidaminococcales</taxon>
        <taxon>Acidaminococcaceae</taxon>
        <taxon>Phascolarctobacterium</taxon>
    </lineage>
</organism>
<evidence type="ECO:0000313" key="2">
    <source>
        <dbReference type="EMBL" id="MTT75381.1"/>
    </source>
</evidence>
<dbReference type="PANTHER" id="PTHR46401">
    <property type="entry name" value="GLYCOSYLTRANSFERASE WBBK-RELATED"/>
    <property type="match status" value="1"/>
</dbReference>
<keyword evidence="2" id="KW-0808">Transferase</keyword>
<dbReference type="Gene3D" id="3.40.50.2000">
    <property type="entry name" value="Glycogen Phosphorylase B"/>
    <property type="match status" value="1"/>
</dbReference>
<reference evidence="4 5" key="1">
    <citation type="journal article" date="2019" name="Nat. Med.">
        <title>A library of human gut bacterial isolates paired with longitudinal multiomics data enables mechanistic microbiome research.</title>
        <authorList>
            <person name="Poyet M."/>
            <person name="Groussin M."/>
            <person name="Gibbons S.M."/>
            <person name="Avila-Pacheco J."/>
            <person name="Jiang X."/>
            <person name="Kearney S.M."/>
            <person name="Perrotta A.R."/>
            <person name="Berdy B."/>
            <person name="Zhao S."/>
            <person name="Lieberman T.D."/>
            <person name="Swanson P.K."/>
            <person name="Smith M."/>
            <person name="Roesemann S."/>
            <person name="Alexander J.E."/>
            <person name="Rich S.A."/>
            <person name="Livny J."/>
            <person name="Vlamakis H."/>
            <person name="Clish C."/>
            <person name="Bullock K."/>
            <person name="Deik A."/>
            <person name="Scott J."/>
            <person name="Pierce K.A."/>
            <person name="Xavier R.J."/>
            <person name="Alm E.J."/>
        </authorList>
    </citation>
    <scope>NUCLEOTIDE SEQUENCE [LARGE SCALE GENOMIC DNA]</scope>
    <source>
        <strain evidence="2 5">BIOML-A13</strain>
        <strain evidence="3 4">BIOML-A3</strain>
    </source>
</reference>
<dbReference type="OrthoDB" id="9797829at2"/>
<dbReference type="PANTHER" id="PTHR46401:SF8">
    <property type="entry name" value="BLL6006 PROTEIN"/>
    <property type="match status" value="1"/>
</dbReference>
<feature type="domain" description="Glycosyl transferase family 1" evidence="1">
    <location>
        <begin position="193"/>
        <end position="321"/>
    </location>
</feature>
<comment type="caution">
    <text evidence="2">The sequence shown here is derived from an EMBL/GenBank/DDBJ whole genome shotgun (WGS) entry which is preliminary data.</text>
</comment>
<protein>
    <submittedName>
        <fullName evidence="2">Glycosyltransferase</fullName>
    </submittedName>
</protein>
<accession>A0A7X2XER2</accession>
<dbReference type="AlphaFoldDB" id="A0A7X2XER2"/>
<dbReference type="RefSeq" id="WP_149877366.1">
    <property type="nucleotide sequence ID" value="NZ_CAUDCT010000002.1"/>
</dbReference>
<proteinExistence type="predicted"/>
<dbReference type="EMBL" id="WNBW01000001">
    <property type="protein sequence ID" value="MTU03514.1"/>
    <property type="molecule type" value="Genomic_DNA"/>
</dbReference>